<organism evidence="8 9">
    <name type="scientific">Wickerhamomyces ciferrii (strain ATCC 14091 / BCRC 22168 / CBS 111 / JCM 3599 / NBRC 0793 / NRRL Y-1031 F-60-10)</name>
    <name type="common">Yeast</name>
    <name type="synonym">Pichia ciferrii</name>
    <dbReference type="NCBI Taxonomy" id="1206466"/>
    <lineage>
        <taxon>Eukaryota</taxon>
        <taxon>Fungi</taxon>
        <taxon>Dikarya</taxon>
        <taxon>Ascomycota</taxon>
        <taxon>Saccharomycotina</taxon>
        <taxon>Saccharomycetes</taxon>
        <taxon>Phaffomycetales</taxon>
        <taxon>Wickerhamomycetaceae</taxon>
        <taxon>Wickerhamomyces</taxon>
    </lineage>
</organism>
<evidence type="ECO:0000313" key="9">
    <source>
        <dbReference type="Proteomes" id="UP000009328"/>
    </source>
</evidence>
<protein>
    <submittedName>
        <fullName evidence="8">Vitamin H transporter</fullName>
    </submittedName>
</protein>
<reference evidence="8 9" key="1">
    <citation type="journal article" date="2012" name="Eukaryot. Cell">
        <title>Draft genome sequence of Wickerhamomyces ciferrii NRRL Y-1031 F-60-10.</title>
        <authorList>
            <person name="Schneider J."/>
            <person name="Andrea H."/>
            <person name="Blom J."/>
            <person name="Jaenicke S."/>
            <person name="Ruckert C."/>
            <person name="Schorsch C."/>
            <person name="Szczepanowski R."/>
            <person name="Farwick M."/>
            <person name="Goesmann A."/>
            <person name="Puhler A."/>
            <person name="Schaffer S."/>
            <person name="Tauch A."/>
            <person name="Kohler T."/>
            <person name="Brinkrolf K."/>
        </authorList>
    </citation>
    <scope>NUCLEOTIDE SEQUENCE [LARGE SCALE GENOMIC DNA]</scope>
    <source>
        <strain evidence="9">ATCC 14091 / BCRC 22168 / CBS 111 / JCM 3599 / NBRC 0793 / NRRL Y-1031 F-60-10</strain>
    </source>
</reference>
<dbReference type="Pfam" id="PF07690">
    <property type="entry name" value="MFS_1"/>
    <property type="match status" value="1"/>
</dbReference>
<evidence type="ECO:0000256" key="5">
    <source>
        <dbReference type="ARBA" id="ARBA00023136"/>
    </source>
</evidence>
<dbReference type="PANTHER" id="PTHR43791">
    <property type="entry name" value="PERMEASE-RELATED"/>
    <property type="match status" value="1"/>
</dbReference>
<feature type="transmembrane region" description="Helical" evidence="7">
    <location>
        <begin position="131"/>
        <end position="151"/>
    </location>
</feature>
<feature type="transmembrane region" description="Helical" evidence="7">
    <location>
        <begin position="158"/>
        <end position="176"/>
    </location>
</feature>
<feature type="compositionally biased region" description="Basic and acidic residues" evidence="6">
    <location>
        <begin position="1"/>
        <end position="18"/>
    </location>
</feature>
<sequence length="202" mass="23575">MTTVKKEDKELEDVDSKNALDVNIEEQSSGDENSVGRIDFDEFNIPFKKRWELFWTLKNPRSSKDKKKAFFWNPPGRSKYEKRLVFKLDCIILTYVCLSFFIRYLDQSNVSNAYVSGMKEDLNLHGNMYNWLNSSFYIVYSVCGLPLTVLITRVQPHILLPLLEILWGLMCLLVITCKNFKTLMIVRTIQGALEVSFIFFIS</sequence>
<keyword evidence="4 7" id="KW-1133">Transmembrane helix</keyword>
<dbReference type="InParanoid" id="K0KCP3"/>
<dbReference type="Gene3D" id="1.20.1250.20">
    <property type="entry name" value="MFS general substrate transporter like domains"/>
    <property type="match status" value="1"/>
</dbReference>
<gene>
    <name evidence="8" type="ORF">BN7_2395</name>
</gene>
<feature type="region of interest" description="Disordered" evidence="6">
    <location>
        <begin position="1"/>
        <end position="33"/>
    </location>
</feature>
<evidence type="ECO:0000256" key="3">
    <source>
        <dbReference type="ARBA" id="ARBA00022692"/>
    </source>
</evidence>
<dbReference type="EMBL" id="CAIF01000054">
    <property type="protein sequence ID" value="CCH42850.1"/>
    <property type="molecule type" value="Genomic_DNA"/>
</dbReference>
<keyword evidence="2" id="KW-0813">Transport</keyword>
<dbReference type="HOGENOM" id="CLU_118732_0_0_1"/>
<name>K0KCP3_WICCF</name>
<comment type="subcellular location">
    <subcellularLocation>
        <location evidence="1">Membrane</location>
        <topology evidence="1">Multi-pass membrane protein</topology>
    </subcellularLocation>
</comment>
<feature type="transmembrane region" description="Helical" evidence="7">
    <location>
        <begin position="84"/>
        <end position="105"/>
    </location>
</feature>
<comment type="caution">
    <text evidence="8">The sequence shown here is derived from an EMBL/GenBank/DDBJ whole genome shotgun (WGS) entry which is preliminary data.</text>
</comment>
<evidence type="ECO:0000256" key="7">
    <source>
        <dbReference type="SAM" id="Phobius"/>
    </source>
</evidence>
<dbReference type="eggNOG" id="KOG2533">
    <property type="taxonomic scope" value="Eukaryota"/>
</dbReference>
<dbReference type="InterPro" id="IPR036259">
    <property type="entry name" value="MFS_trans_sf"/>
</dbReference>
<keyword evidence="9" id="KW-1185">Reference proteome</keyword>
<evidence type="ECO:0000313" key="8">
    <source>
        <dbReference type="EMBL" id="CCH42850.1"/>
    </source>
</evidence>
<dbReference type="STRING" id="1206466.K0KCP3"/>
<keyword evidence="3 7" id="KW-0812">Transmembrane</keyword>
<dbReference type="Proteomes" id="UP000009328">
    <property type="component" value="Unassembled WGS sequence"/>
</dbReference>
<dbReference type="PANTHER" id="PTHR43791:SF64">
    <property type="entry name" value="MAJOR FACILITATOR SUPERFAMILY (MFS) PROFILE DOMAIN-CONTAINING PROTEIN"/>
    <property type="match status" value="1"/>
</dbReference>
<evidence type="ECO:0000256" key="4">
    <source>
        <dbReference type="ARBA" id="ARBA00022989"/>
    </source>
</evidence>
<evidence type="ECO:0000256" key="2">
    <source>
        <dbReference type="ARBA" id="ARBA00022448"/>
    </source>
</evidence>
<accession>K0KCP3</accession>
<evidence type="ECO:0000256" key="6">
    <source>
        <dbReference type="SAM" id="MobiDB-lite"/>
    </source>
</evidence>
<dbReference type="GO" id="GO:0022857">
    <property type="term" value="F:transmembrane transporter activity"/>
    <property type="evidence" value="ECO:0007669"/>
    <property type="project" value="InterPro"/>
</dbReference>
<proteinExistence type="predicted"/>
<evidence type="ECO:0000256" key="1">
    <source>
        <dbReference type="ARBA" id="ARBA00004141"/>
    </source>
</evidence>
<dbReference type="SUPFAM" id="SSF103473">
    <property type="entry name" value="MFS general substrate transporter"/>
    <property type="match status" value="1"/>
</dbReference>
<dbReference type="GO" id="GO:0016020">
    <property type="term" value="C:membrane"/>
    <property type="evidence" value="ECO:0007669"/>
    <property type="project" value="UniProtKB-SubCell"/>
</dbReference>
<dbReference type="AlphaFoldDB" id="K0KCP3"/>
<keyword evidence="5 7" id="KW-0472">Membrane</keyword>
<dbReference type="InterPro" id="IPR011701">
    <property type="entry name" value="MFS"/>
</dbReference>